<dbReference type="Proteomes" id="UP000254326">
    <property type="component" value="Unassembled WGS sequence"/>
</dbReference>
<accession>A0A370U9B3</accession>
<dbReference type="RefSeq" id="WP_115467596.1">
    <property type="nucleotide sequence ID" value="NZ_QKRA01000003.1"/>
</dbReference>
<dbReference type="EMBL" id="QKRA01000003">
    <property type="protein sequence ID" value="RDL44333.1"/>
    <property type="molecule type" value="Genomic_DNA"/>
</dbReference>
<name>A0A370U9B3_9GAMM</name>
<feature type="compositionally biased region" description="Polar residues" evidence="1">
    <location>
        <begin position="1"/>
        <end position="42"/>
    </location>
</feature>
<comment type="caution">
    <text evidence="2">The sequence shown here is derived from an EMBL/GenBank/DDBJ whole genome shotgun (WGS) entry which is preliminary data.</text>
</comment>
<gene>
    <name evidence="2" type="ORF">DN730_07970</name>
</gene>
<evidence type="ECO:0000256" key="1">
    <source>
        <dbReference type="SAM" id="MobiDB-lite"/>
    </source>
</evidence>
<organism evidence="2 3">
    <name type="scientific">Marinomonas piezotolerans</name>
    <dbReference type="NCBI Taxonomy" id="2213058"/>
    <lineage>
        <taxon>Bacteria</taxon>
        <taxon>Pseudomonadati</taxon>
        <taxon>Pseudomonadota</taxon>
        <taxon>Gammaproteobacteria</taxon>
        <taxon>Oceanospirillales</taxon>
        <taxon>Oceanospirillaceae</taxon>
        <taxon>Marinomonas</taxon>
    </lineage>
</organism>
<reference evidence="2 3" key="1">
    <citation type="submission" date="2018-06" db="EMBL/GenBank/DDBJ databases">
        <title>Marinomonas sp. YLB-05 draft genome sequence.</title>
        <authorList>
            <person name="Yu L."/>
            <person name="Tang X."/>
        </authorList>
    </citation>
    <scope>NUCLEOTIDE SEQUENCE [LARGE SCALE GENOMIC DNA]</scope>
    <source>
        <strain evidence="2 3">YLB-05</strain>
    </source>
</reference>
<feature type="region of interest" description="Disordered" evidence="1">
    <location>
        <begin position="1"/>
        <end position="46"/>
    </location>
</feature>
<proteinExistence type="predicted"/>
<evidence type="ECO:0000313" key="2">
    <source>
        <dbReference type="EMBL" id="RDL44333.1"/>
    </source>
</evidence>
<protein>
    <submittedName>
        <fullName evidence="2">Uncharacterized protein</fullName>
    </submittedName>
</protein>
<evidence type="ECO:0000313" key="3">
    <source>
        <dbReference type="Proteomes" id="UP000254326"/>
    </source>
</evidence>
<sequence length="78" mass="8739">MSGNTQSLQQYQSRAPQQRNGYSNQNQQSGFDMQQHNQQQDEGANMGAIAIEQERAIAEARGQIQLAKMFPRSLAEAQ</sequence>
<keyword evidence="3" id="KW-1185">Reference proteome</keyword>
<dbReference type="AlphaFoldDB" id="A0A370U9B3"/>